<proteinExistence type="inferred from homology"/>
<keyword evidence="4" id="KW-0694">RNA-binding</keyword>
<dbReference type="EMBL" id="MEUX01000023">
    <property type="protein sequence ID" value="OGC47019.1"/>
    <property type="molecule type" value="Genomic_DNA"/>
</dbReference>
<evidence type="ECO:0000256" key="4">
    <source>
        <dbReference type="HAMAP-Rule" id="MF_01369"/>
    </source>
</evidence>
<accession>A0A1F4UQ19</accession>
<keyword evidence="4" id="KW-0699">rRNA-binding</keyword>
<keyword evidence="2 4" id="KW-0689">Ribosomal protein</keyword>
<dbReference type="InterPro" id="IPR013025">
    <property type="entry name" value="Ribosomal_uL23-like"/>
</dbReference>
<name>A0A1F4UQ19_UNCKA</name>
<evidence type="ECO:0000313" key="5">
    <source>
        <dbReference type="EMBL" id="OGC47019.1"/>
    </source>
</evidence>
<keyword evidence="3 4" id="KW-0687">Ribonucleoprotein</keyword>
<dbReference type="SUPFAM" id="SSF54189">
    <property type="entry name" value="Ribosomal proteins S24e, L23 and L15e"/>
    <property type="match status" value="1"/>
</dbReference>
<dbReference type="Gene3D" id="3.30.70.330">
    <property type="match status" value="1"/>
</dbReference>
<dbReference type="InterPro" id="IPR012678">
    <property type="entry name" value="Ribosomal_uL23/eL15/eS24_sf"/>
</dbReference>
<dbReference type="Pfam" id="PF00276">
    <property type="entry name" value="Ribosomal_L23"/>
    <property type="match status" value="1"/>
</dbReference>
<dbReference type="AlphaFoldDB" id="A0A1F4UQ19"/>
<dbReference type="GO" id="GO:1990904">
    <property type="term" value="C:ribonucleoprotein complex"/>
    <property type="evidence" value="ECO:0007669"/>
    <property type="project" value="UniProtKB-KW"/>
</dbReference>
<sequence>MNYSKVLKSVVITEKGSTNVKRGNKYTFLITDTATKGQVKEALESLYKVKVISVNTLKSKGKVKHSMVKNKIEFTKSDLKKAIVQLDSKDVLKFYDGGQK</sequence>
<comment type="caution">
    <text evidence="5">The sequence shown here is derived from an EMBL/GenBank/DDBJ whole genome shotgun (WGS) entry which is preliminary data.</text>
</comment>
<gene>
    <name evidence="4" type="primary">rplW</name>
    <name evidence="5" type="ORF">A2713_02165</name>
</gene>
<evidence type="ECO:0000256" key="2">
    <source>
        <dbReference type="ARBA" id="ARBA00022980"/>
    </source>
</evidence>
<comment type="subunit">
    <text evidence="4">Part of the 50S ribosomal subunit. Contacts protein L29, and trigger factor when it is bound to the ribosome.</text>
</comment>
<dbReference type="InterPro" id="IPR012677">
    <property type="entry name" value="Nucleotide-bd_a/b_plait_sf"/>
</dbReference>
<organism evidence="5 6">
    <name type="scientific">candidate division WWE3 bacterium RIFCSPHIGHO2_01_FULL_35_17</name>
    <dbReference type="NCBI Taxonomy" id="1802614"/>
    <lineage>
        <taxon>Bacteria</taxon>
        <taxon>Katanobacteria</taxon>
    </lineage>
</organism>
<evidence type="ECO:0000256" key="3">
    <source>
        <dbReference type="ARBA" id="ARBA00023274"/>
    </source>
</evidence>
<evidence type="ECO:0000256" key="1">
    <source>
        <dbReference type="ARBA" id="ARBA00006700"/>
    </source>
</evidence>
<dbReference type="HAMAP" id="MF_01369_B">
    <property type="entry name" value="Ribosomal_uL23_B"/>
    <property type="match status" value="1"/>
</dbReference>
<dbReference type="GO" id="GO:0005840">
    <property type="term" value="C:ribosome"/>
    <property type="evidence" value="ECO:0007669"/>
    <property type="project" value="UniProtKB-KW"/>
</dbReference>
<comment type="function">
    <text evidence="4">One of the early assembly proteins it binds 23S rRNA. One of the proteins that surrounds the polypeptide exit tunnel on the outside of the ribosome. Forms the main docking site for trigger factor binding to the ribosome.</text>
</comment>
<evidence type="ECO:0000313" key="6">
    <source>
        <dbReference type="Proteomes" id="UP000176444"/>
    </source>
</evidence>
<protein>
    <recommendedName>
        <fullName evidence="4">Large ribosomal subunit protein uL23</fullName>
    </recommendedName>
</protein>
<dbReference type="GO" id="GO:0006412">
    <property type="term" value="P:translation"/>
    <property type="evidence" value="ECO:0007669"/>
    <property type="project" value="UniProtKB-UniRule"/>
</dbReference>
<comment type="similarity">
    <text evidence="1 4">Belongs to the universal ribosomal protein uL23 family.</text>
</comment>
<reference evidence="5 6" key="1">
    <citation type="journal article" date="2016" name="Nat. Commun.">
        <title>Thousands of microbial genomes shed light on interconnected biogeochemical processes in an aquifer system.</title>
        <authorList>
            <person name="Anantharaman K."/>
            <person name="Brown C.T."/>
            <person name="Hug L.A."/>
            <person name="Sharon I."/>
            <person name="Castelle C.J."/>
            <person name="Probst A.J."/>
            <person name="Thomas B.C."/>
            <person name="Singh A."/>
            <person name="Wilkins M.J."/>
            <person name="Karaoz U."/>
            <person name="Brodie E.L."/>
            <person name="Williams K.H."/>
            <person name="Hubbard S.S."/>
            <person name="Banfield J.F."/>
        </authorList>
    </citation>
    <scope>NUCLEOTIDE SEQUENCE [LARGE SCALE GENOMIC DNA]</scope>
</reference>
<dbReference type="GO" id="GO:0003735">
    <property type="term" value="F:structural constituent of ribosome"/>
    <property type="evidence" value="ECO:0007669"/>
    <property type="project" value="InterPro"/>
</dbReference>
<dbReference type="GO" id="GO:0019843">
    <property type="term" value="F:rRNA binding"/>
    <property type="evidence" value="ECO:0007669"/>
    <property type="project" value="UniProtKB-UniRule"/>
</dbReference>
<dbReference type="Proteomes" id="UP000176444">
    <property type="component" value="Unassembled WGS sequence"/>
</dbReference>